<sequence>MLRGGRHVCITYSSHIGKERMWGAGNAVLLEDKTLMLSFKKPRQRTRRGVNGERAALCNTVNSEAEVPQLLAKNSLCLRSLRYQFKGSTARLAAMRLPKCLHSGNAAPGETRALLGPRRADL</sequence>
<organism evidence="1 2">
    <name type="scientific">Portunus trituberculatus</name>
    <name type="common">Swimming crab</name>
    <name type="synonym">Neptunus trituberculatus</name>
    <dbReference type="NCBI Taxonomy" id="210409"/>
    <lineage>
        <taxon>Eukaryota</taxon>
        <taxon>Metazoa</taxon>
        <taxon>Ecdysozoa</taxon>
        <taxon>Arthropoda</taxon>
        <taxon>Crustacea</taxon>
        <taxon>Multicrustacea</taxon>
        <taxon>Malacostraca</taxon>
        <taxon>Eumalacostraca</taxon>
        <taxon>Eucarida</taxon>
        <taxon>Decapoda</taxon>
        <taxon>Pleocyemata</taxon>
        <taxon>Brachyura</taxon>
        <taxon>Eubrachyura</taxon>
        <taxon>Portunoidea</taxon>
        <taxon>Portunidae</taxon>
        <taxon>Portuninae</taxon>
        <taxon>Portunus</taxon>
    </lineage>
</organism>
<proteinExistence type="predicted"/>
<accession>A0A5B7FEA9</accession>
<gene>
    <name evidence="1" type="ORF">E2C01_038492</name>
</gene>
<name>A0A5B7FEA9_PORTR</name>
<dbReference type="Proteomes" id="UP000324222">
    <property type="component" value="Unassembled WGS sequence"/>
</dbReference>
<evidence type="ECO:0000313" key="1">
    <source>
        <dbReference type="EMBL" id="MPC44812.1"/>
    </source>
</evidence>
<reference evidence="1 2" key="1">
    <citation type="submission" date="2019-05" db="EMBL/GenBank/DDBJ databases">
        <title>Another draft genome of Portunus trituberculatus and its Hox gene families provides insights of decapod evolution.</title>
        <authorList>
            <person name="Jeong J.-H."/>
            <person name="Song I."/>
            <person name="Kim S."/>
            <person name="Choi T."/>
            <person name="Kim D."/>
            <person name="Ryu S."/>
            <person name="Kim W."/>
        </authorList>
    </citation>
    <scope>NUCLEOTIDE SEQUENCE [LARGE SCALE GENOMIC DNA]</scope>
    <source>
        <tissue evidence="1">Muscle</tissue>
    </source>
</reference>
<keyword evidence="2" id="KW-1185">Reference proteome</keyword>
<dbReference type="EMBL" id="VSRR010006450">
    <property type="protein sequence ID" value="MPC44812.1"/>
    <property type="molecule type" value="Genomic_DNA"/>
</dbReference>
<evidence type="ECO:0000313" key="2">
    <source>
        <dbReference type="Proteomes" id="UP000324222"/>
    </source>
</evidence>
<protein>
    <submittedName>
        <fullName evidence="1">Uncharacterized protein</fullName>
    </submittedName>
</protein>
<comment type="caution">
    <text evidence="1">The sequence shown here is derived from an EMBL/GenBank/DDBJ whole genome shotgun (WGS) entry which is preliminary data.</text>
</comment>
<dbReference type="AlphaFoldDB" id="A0A5B7FEA9"/>